<protein>
    <submittedName>
        <fullName evidence="8">Glycoside hydrolase family 5 domain-containing protein</fullName>
    </submittedName>
</protein>
<comment type="similarity">
    <text evidence="1 4">Belongs to the glycosyl hydrolase 5 (cellulase A) family.</text>
</comment>
<evidence type="ECO:0000313" key="7">
    <source>
        <dbReference type="Proteomes" id="UP000887540"/>
    </source>
</evidence>
<name>A0A914CKY1_9BILA</name>
<dbReference type="Pfam" id="PF00150">
    <property type="entry name" value="Cellulase"/>
    <property type="match status" value="2"/>
</dbReference>
<reference evidence="8" key="1">
    <citation type="submission" date="2022-11" db="UniProtKB">
        <authorList>
            <consortium name="WormBaseParasite"/>
        </authorList>
    </citation>
    <scope>IDENTIFICATION</scope>
</reference>
<dbReference type="SUPFAM" id="SSF51445">
    <property type="entry name" value="(Trans)glycosidases"/>
    <property type="match status" value="1"/>
</dbReference>
<dbReference type="InterPro" id="IPR017853">
    <property type="entry name" value="GH"/>
</dbReference>
<dbReference type="Gene3D" id="3.20.20.80">
    <property type="entry name" value="Glycosidases"/>
    <property type="match status" value="2"/>
</dbReference>
<feature type="chain" id="PRO_5037645260" evidence="5">
    <location>
        <begin position="17"/>
        <end position="349"/>
    </location>
</feature>
<evidence type="ECO:0000256" key="1">
    <source>
        <dbReference type="ARBA" id="ARBA00005641"/>
    </source>
</evidence>
<keyword evidence="3 4" id="KW-0326">Glycosidase</keyword>
<feature type="domain" description="Glycoside hydrolase family 5" evidence="6">
    <location>
        <begin position="191"/>
        <end position="307"/>
    </location>
</feature>
<dbReference type="PANTHER" id="PTHR34142">
    <property type="entry name" value="ENDO-BETA-1,4-GLUCANASE A"/>
    <property type="match status" value="1"/>
</dbReference>
<dbReference type="GO" id="GO:0004553">
    <property type="term" value="F:hydrolase activity, hydrolyzing O-glycosyl compounds"/>
    <property type="evidence" value="ECO:0007669"/>
    <property type="project" value="InterPro"/>
</dbReference>
<evidence type="ECO:0000256" key="2">
    <source>
        <dbReference type="ARBA" id="ARBA00022801"/>
    </source>
</evidence>
<feature type="signal peptide" evidence="5">
    <location>
        <begin position="1"/>
        <end position="16"/>
    </location>
</feature>
<dbReference type="InterPro" id="IPR001547">
    <property type="entry name" value="Glyco_hydro_5"/>
</dbReference>
<dbReference type="AlphaFoldDB" id="A0A914CKY1"/>
<keyword evidence="2 4" id="KW-0378">Hydrolase</keyword>
<dbReference type="PANTHER" id="PTHR34142:SF1">
    <property type="entry name" value="GLYCOSIDE HYDROLASE FAMILY 5 DOMAIN-CONTAINING PROTEIN"/>
    <property type="match status" value="1"/>
</dbReference>
<evidence type="ECO:0000256" key="5">
    <source>
        <dbReference type="SAM" id="SignalP"/>
    </source>
</evidence>
<evidence type="ECO:0000313" key="8">
    <source>
        <dbReference type="WBParaSite" id="ACRNAN_scaffold1176.g30501.t1"/>
    </source>
</evidence>
<dbReference type="WBParaSite" id="ACRNAN_scaffold1176.g30501.t1">
    <property type="protein sequence ID" value="ACRNAN_scaffold1176.g30501.t1"/>
    <property type="gene ID" value="ACRNAN_scaffold1176.g30501"/>
</dbReference>
<organism evidence="7 8">
    <name type="scientific">Acrobeloides nanus</name>
    <dbReference type="NCBI Taxonomy" id="290746"/>
    <lineage>
        <taxon>Eukaryota</taxon>
        <taxon>Metazoa</taxon>
        <taxon>Ecdysozoa</taxon>
        <taxon>Nematoda</taxon>
        <taxon>Chromadorea</taxon>
        <taxon>Rhabditida</taxon>
        <taxon>Tylenchina</taxon>
        <taxon>Cephalobomorpha</taxon>
        <taxon>Cephaloboidea</taxon>
        <taxon>Cephalobidae</taxon>
        <taxon>Acrobeloides</taxon>
    </lineage>
</organism>
<proteinExistence type="inferred from homology"/>
<dbReference type="Proteomes" id="UP000887540">
    <property type="component" value="Unplaced"/>
</dbReference>
<evidence type="ECO:0000259" key="6">
    <source>
        <dbReference type="Pfam" id="PF00150"/>
    </source>
</evidence>
<sequence>MWTPIILLALVPPAFSWRTGSHGVQWDENCDYSGNDLYSKPSTGEQCGDLCASDSSCTYFPIHYGNGYSVCGYIQEREGDGDGVPYGRLAVSEKGIVSAATGQPVQLRGMSLFWSQWMGQFYNADTVQALKCSWNTNVVRAAMGVEQDGYLSNPERELQKVFSVVDAAIANGMYVIVDWHDHNAINHQSQAPYHEAVIAAIRANDPDNIIVVGTPNWSQYVDEAANDPITNYKNIAYTLHYYAGTHKQDLRNRATAALNKGLPLFVTEYGTVNADGGGAVDTNESNLWWNFLDENQISYVNWALDDKDEGSAALIPGTTSQQVGDDSRLTASGRFVKDKYKSQNNGVHC</sequence>
<evidence type="ECO:0000256" key="4">
    <source>
        <dbReference type="RuleBase" id="RU361153"/>
    </source>
</evidence>
<accession>A0A914CKY1</accession>
<feature type="domain" description="Glycoside hydrolase family 5" evidence="6">
    <location>
        <begin position="100"/>
        <end position="186"/>
    </location>
</feature>
<keyword evidence="7" id="KW-1185">Reference proteome</keyword>
<evidence type="ECO:0000256" key="3">
    <source>
        <dbReference type="ARBA" id="ARBA00023295"/>
    </source>
</evidence>
<keyword evidence="5" id="KW-0732">Signal</keyword>
<dbReference type="GO" id="GO:0000272">
    <property type="term" value="P:polysaccharide catabolic process"/>
    <property type="evidence" value="ECO:0007669"/>
    <property type="project" value="InterPro"/>
</dbReference>